<accession>A0AAW0F4Y0</accession>
<protein>
    <submittedName>
        <fullName evidence="2">Uncharacterized protein</fullName>
    </submittedName>
</protein>
<comment type="caution">
    <text evidence="2">The sequence shown here is derived from an EMBL/GenBank/DDBJ whole genome shotgun (WGS) entry which is preliminary data.</text>
</comment>
<feature type="compositionally biased region" description="Polar residues" evidence="1">
    <location>
        <begin position="78"/>
        <end position="88"/>
    </location>
</feature>
<feature type="region of interest" description="Disordered" evidence="1">
    <location>
        <begin position="63"/>
        <end position="112"/>
    </location>
</feature>
<organism evidence="2 3">
    <name type="scientific">Novymonas esmeraldas</name>
    <dbReference type="NCBI Taxonomy" id="1808958"/>
    <lineage>
        <taxon>Eukaryota</taxon>
        <taxon>Discoba</taxon>
        <taxon>Euglenozoa</taxon>
        <taxon>Kinetoplastea</taxon>
        <taxon>Metakinetoplastina</taxon>
        <taxon>Trypanosomatida</taxon>
        <taxon>Trypanosomatidae</taxon>
        <taxon>Novymonas</taxon>
    </lineage>
</organism>
<name>A0AAW0F4Y0_9TRYP</name>
<dbReference type="EMBL" id="JAECZO010000004">
    <property type="protein sequence ID" value="KAK7200294.1"/>
    <property type="molecule type" value="Genomic_DNA"/>
</dbReference>
<keyword evidence="3" id="KW-1185">Reference proteome</keyword>
<evidence type="ECO:0000313" key="3">
    <source>
        <dbReference type="Proteomes" id="UP001430356"/>
    </source>
</evidence>
<evidence type="ECO:0000256" key="1">
    <source>
        <dbReference type="SAM" id="MobiDB-lite"/>
    </source>
</evidence>
<dbReference type="AlphaFoldDB" id="A0AAW0F4Y0"/>
<sequence>MRRAPSFHAAHIRSIRRLCPPRRHLAVTHAISAVVAPGVAASVPQLVEPRAFYAYTADRHSLHTSGTSGCADSEASAPHTTHGNAGASQHQQQQQQQRTSAVKKRPGWTEQEAHAALRRCESLCQRTSPLSAAPLSERELSTSHAAGADGAGPSQLHHSPLPARPGTGASAAAVHEVWQLLDSLALEPQRLSTLADKQRHRFVSEACRLGHAVGLHSRCCTVYAEAMLLPRASRHRDLQQQQGQGHAASAVLNRADEVQWSVPDFVIAAAGEVDDLATLQLCLDAGNSTPAMEAVDAASPSRLTALHVYAQCIRVWLRRGWHSESAPATVTAAADAGAALPERDASTTTADTSASVGLSEQQRWHDLTLEALRHLSIRDGEAAAVLRTSLQRARYRHVDTGGDWSAAQAVVYAQVYQHWLGDEVAGRAAASSPRVLLTVPALVTLMRTAVSARQHDVAEWATLCVDACLEEWGSPPTDSTTAAPHERRLAAPLPPTASPSTQTLPQLDTLLALYLRHLQQSGQRRRAVRWLSRLRRLPSTAPVAVSALTTLPVAREAARIAGDELDAELATWCLELCLGASTAAIRPSHADILHCLCAYARCGLPNFESVLHSLHQNELLRPSLEELLYVRLLHARRSVNWRAEWEACIAPLSTVSEAHIVEDGTAAGRRPSRVVTLRTAPLTERHMLHGGAGLVDEENVGDGNAPVEVSDVFSPRVVGQALLVLQEGEHGDFMAYYRAFLHSFSAQATPHDRGRWVMLALLWATQLRGSARQEDLVYIAREVEQLTRLQRQNAHSPAPSRPTALPAEVWRGLSRNWAVLYQQYPPSLWSRAVAERDTDACQGTPPPPAARQLLCTPSAAALATTPGLTRFAKRRRLLPAAVTSATELLRGSHYAASAVRSVQGAGGSVDHRSPPGGADVDTWIDYLEAAPLPYRQRTVE</sequence>
<reference evidence="2 3" key="1">
    <citation type="journal article" date="2021" name="MBio">
        <title>A New Model Trypanosomatid, Novymonas esmeraldas: Genomic Perception of Its 'Candidatus Pandoraea novymonadis' Endosymbiont.</title>
        <authorList>
            <person name="Zakharova A."/>
            <person name="Saura A."/>
            <person name="Butenko A."/>
            <person name="Podesvova L."/>
            <person name="Warmusova S."/>
            <person name="Kostygov A.Y."/>
            <person name="Nenarokova A."/>
            <person name="Lukes J."/>
            <person name="Opperdoes F.R."/>
            <person name="Yurchenko V."/>
        </authorList>
    </citation>
    <scope>NUCLEOTIDE SEQUENCE [LARGE SCALE GENOMIC DNA]</scope>
    <source>
        <strain evidence="2 3">E262AT.01</strain>
    </source>
</reference>
<dbReference type="Proteomes" id="UP001430356">
    <property type="component" value="Unassembled WGS sequence"/>
</dbReference>
<proteinExistence type="predicted"/>
<gene>
    <name evidence="2" type="ORF">NESM_000082200</name>
</gene>
<evidence type="ECO:0000313" key="2">
    <source>
        <dbReference type="EMBL" id="KAK7200294.1"/>
    </source>
</evidence>
<feature type="region of interest" description="Disordered" evidence="1">
    <location>
        <begin position="131"/>
        <end position="168"/>
    </location>
</feature>